<accession>A0A849L5X0</accession>
<dbReference type="PROSITE" id="PS51257">
    <property type="entry name" value="PROKAR_LIPOPROTEIN"/>
    <property type="match status" value="1"/>
</dbReference>
<dbReference type="InterPro" id="IPR008816">
    <property type="entry name" value="Gly_zipper_2TM_dom"/>
</dbReference>
<evidence type="ECO:0000259" key="5">
    <source>
        <dbReference type="Pfam" id="PF05433"/>
    </source>
</evidence>
<evidence type="ECO:0000313" key="7">
    <source>
        <dbReference type="Proteomes" id="UP000572377"/>
    </source>
</evidence>
<dbReference type="GO" id="GO:0009279">
    <property type="term" value="C:cell outer membrane"/>
    <property type="evidence" value="ECO:0007669"/>
    <property type="project" value="UniProtKB-SubCell"/>
</dbReference>
<dbReference type="EMBL" id="JABFBC010000002">
    <property type="protein sequence ID" value="NNU81507.1"/>
    <property type="molecule type" value="Genomic_DNA"/>
</dbReference>
<comment type="similarity">
    <text evidence="2">Belongs to the rickettsiale 17 kDa surface antigen family.</text>
</comment>
<evidence type="ECO:0000256" key="1">
    <source>
        <dbReference type="ARBA" id="ARBA00004459"/>
    </source>
</evidence>
<protein>
    <recommendedName>
        <fullName evidence="3">17 kDa surface antigen</fullName>
    </recommendedName>
</protein>
<reference evidence="6 7" key="1">
    <citation type="submission" date="2020-05" db="EMBL/GenBank/DDBJ databases">
        <title>Gimesia benthica sp. nov., a novel planctomycete isolated from a deep-sea water sample of the Northwest Indian Ocean.</title>
        <authorList>
            <person name="Wang J."/>
            <person name="Ruan C."/>
            <person name="Song L."/>
            <person name="Zhu Y."/>
            <person name="Li A."/>
            <person name="Zheng X."/>
            <person name="Wang L."/>
            <person name="Lu Z."/>
            <person name="Huang Y."/>
            <person name="Du W."/>
            <person name="Zhou Y."/>
            <person name="Huang L."/>
            <person name="Dai X."/>
        </authorList>
    </citation>
    <scope>NUCLEOTIDE SEQUENCE [LARGE SCALE GENOMIC DNA]</scope>
    <source>
        <strain evidence="6 7">YYQ-30</strain>
    </source>
</reference>
<feature type="domain" description="Glycine zipper 2TM" evidence="5">
    <location>
        <begin position="31"/>
        <end position="69"/>
    </location>
</feature>
<dbReference type="Proteomes" id="UP000572377">
    <property type="component" value="Unassembled WGS sequence"/>
</dbReference>
<evidence type="ECO:0000313" key="6">
    <source>
        <dbReference type="EMBL" id="NNU81507.1"/>
    </source>
</evidence>
<evidence type="ECO:0000256" key="4">
    <source>
        <dbReference type="ARBA" id="ARBA00023288"/>
    </source>
</evidence>
<dbReference type="AlphaFoldDB" id="A0A849L5X0"/>
<comment type="subcellular location">
    <subcellularLocation>
        <location evidence="1">Cell outer membrane</location>
        <topology evidence="1">Lipid-anchor</topology>
    </subcellularLocation>
</comment>
<organism evidence="6 7">
    <name type="scientific">Halovulum dunhuangense</name>
    <dbReference type="NCBI Taxonomy" id="1505036"/>
    <lineage>
        <taxon>Bacteria</taxon>
        <taxon>Pseudomonadati</taxon>
        <taxon>Pseudomonadota</taxon>
        <taxon>Alphaproteobacteria</taxon>
        <taxon>Rhodobacterales</taxon>
        <taxon>Paracoccaceae</taxon>
        <taxon>Halovulum</taxon>
    </lineage>
</organism>
<keyword evidence="6" id="KW-0413">Isomerase</keyword>
<keyword evidence="7" id="KW-1185">Reference proteome</keyword>
<evidence type="ECO:0000256" key="2">
    <source>
        <dbReference type="ARBA" id="ARBA00008681"/>
    </source>
</evidence>
<dbReference type="RefSeq" id="WP_171326347.1">
    <property type="nucleotide sequence ID" value="NZ_JABFBC010000002.1"/>
</dbReference>
<evidence type="ECO:0000256" key="3">
    <source>
        <dbReference type="ARBA" id="ARBA00015281"/>
    </source>
</evidence>
<gene>
    <name evidence="6" type="ORF">HMH01_13790</name>
</gene>
<dbReference type="Pfam" id="PF05433">
    <property type="entry name" value="Rick_17kDa_Anti"/>
    <property type="match status" value="1"/>
</dbReference>
<comment type="caution">
    <text evidence="6">The sequence shown here is derived from an EMBL/GenBank/DDBJ whole genome shotgun (WGS) entry which is preliminary data.</text>
</comment>
<proteinExistence type="inferred from homology"/>
<keyword evidence="4" id="KW-0449">Lipoprotein</keyword>
<name>A0A849L5X0_9RHOB</name>
<sequence>MSKPVIGAACLVLLLTAACENMTTDEQMIFGGLAGATVGVVGAEALDANTNWTILAALAGAAVGTLVARNNRTQQCAYARGDGTYYVRPCP</sequence>
<dbReference type="GO" id="GO:0016853">
    <property type="term" value="F:isomerase activity"/>
    <property type="evidence" value="ECO:0007669"/>
    <property type="project" value="UniProtKB-KW"/>
</dbReference>